<sequence length="783" mass="87522">QLFLKIKVIITLHISGVFGTECWGVTYTPQHVCAPKGSSVDLPCSYEYPEGYRTVTKTVWFIKDQTAAEPADLREDKEYQGRVQNIQNSQNDCSIRINNLRESDTQTYRFRFYTDDPGGRYTGHPGVTLTVTADLKVTTYTYGTYLTCSSTCSLTDHPTYIWYKNGQPLSNQHIDYPYLYTSTVDAGSYSCALKGFEDLRSPAVCVYNQDRCWSITYSTRSICALIGSTVDIESFYTFPDQNPEPQPAWYKRLSSQETELSPADNRVEFLSERANVSTLRLNNLTQNDSAQYLLRIKAPYREYIQRSAEVSLSVTDLQVKVYNDADEQTRTLTCRSSCTLPNKPTYIWNKNGQSLAHCRSESCPVLVVSGAISYSCSVEGLKSFQSPPVYSPRNTRAELVSSGEIVEGESVTLSCSSDADPPVLSYSWFNQREPAETPLTTDQNYIITNISSQHSGFYYCTAHNQLGKHNSTPIHLNVLYPPRNTKALMVSAKEIVEGDSVTLSCSSDADPPVLSYSWFNQREPAETPLSTEQNYIITSISSQNSGFYYCTACNRLGQHNSTPIHLNVLYPPRNLTLSHFVNGNSVTLMCVSDANPASSYTWYNKTGSDITPVGNSTNLTVAAGAHGVFYCMARNTFASYNSSEWLFTPENTSAKYAASAVPVVFLLIFIAVFLWLRKRAAATTSRSEENSEKDVSTPVYDNVPAMTSGPSRPAASDDEDDVQYSSVVFKRSQVQDESLYSTVQQSRALTQEEDEVEYATVNLVKQKPVRKTEEPIYSMVQKT</sequence>
<dbReference type="Pfam" id="PF13895">
    <property type="entry name" value="Ig_2"/>
    <property type="match status" value="2"/>
</dbReference>
<dbReference type="InterPro" id="IPR036179">
    <property type="entry name" value="Ig-like_dom_sf"/>
</dbReference>
<feature type="domain" description="Ig-like" evidence="4">
    <location>
        <begin position="482"/>
        <end position="567"/>
    </location>
</feature>
<evidence type="ECO:0000256" key="1">
    <source>
        <dbReference type="SAM" id="MobiDB-lite"/>
    </source>
</evidence>
<feature type="domain" description="Ig-like" evidence="4">
    <location>
        <begin position="392"/>
        <end position="477"/>
    </location>
</feature>
<keyword evidence="3" id="KW-0732">Signal</keyword>
<dbReference type="Proteomes" id="UP000694621">
    <property type="component" value="Unplaced"/>
</dbReference>
<keyword evidence="2" id="KW-0812">Transmembrane</keyword>
<dbReference type="SUPFAM" id="SSF48726">
    <property type="entry name" value="Immunoglobulin"/>
    <property type="match status" value="5"/>
</dbReference>
<dbReference type="AlphaFoldDB" id="A0A8B9LLK9"/>
<dbReference type="SMART" id="SM00409">
    <property type="entry name" value="IG"/>
    <property type="match status" value="5"/>
</dbReference>
<feature type="compositionally biased region" description="Basic and acidic residues" evidence="1">
    <location>
        <begin position="686"/>
        <end position="695"/>
    </location>
</feature>
<feature type="transmembrane region" description="Helical" evidence="2">
    <location>
        <begin position="656"/>
        <end position="676"/>
    </location>
</feature>
<evidence type="ECO:0000256" key="3">
    <source>
        <dbReference type="SAM" id="SignalP"/>
    </source>
</evidence>
<keyword evidence="2" id="KW-1133">Transmembrane helix</keyword>
<feature type="domain" description="Ig-like" evidence="4">
    <location>
        <begin position="299"/>
        <end position="379"/>
    </location>
</feature>
<dbReference type="InterPro" id="IPR007110">
    <property type="entry name" value="Ig-like_dom"/>
</dbReference>
<dbReference type="PANTHER" id="PTHR46013:SF4">
    <property type="entry name" value="B-CELL RECEPTOR CD22-RELATED"/>
    <property type="match status" value="1"/>
</dbReference>
<accession>A0A8B9LLK9</accession>
<proteinExistence type="predicted"/>
<dbReference type="InterPro" id="IPR003598">
    <property type="entry name" value="Ig_sub2"/>
</dbReference>
<dbReference type="InterPro" id="IPR003599">
    <property type="entry name" value="Ig_sub"/>
</dbReference>
<feature type="chain" id="PRO_5034967443" description="Ig-like domain-containing protein" evidence="3">
    <location>
        <begin position="20"/>
        <end position="783"/>
    </location>
</feature>
<dbReference type="Gene3D" id="2.60.40.10">
    <property type="entry name" value="Immunoglobulins"/>
    <property type="match status" value="6"/>
</dbReference>
<dbReference type="InterPro" id="IPR013106">
    <property type="entry name" value="Ig_V-set"/>
</dbReference>
<feature type="domain" description="Ig-like" evidence="4">
    <location>
        <begin position="572"/>
        <end position="648"/>
    </location>
</feature>
<keyword evidence="2" id="KW-0472">Membrane</keyword>
<dbReference type="SMART" id="SM00408">
    <property type="entry name" value="IGc2"/>
    <property type="match status" value="3"/>
</dbReference>
<name>A0A8B9LLK9_ASTMX</name>
<dbReference type="PROSITE" id="PS50835">
    <property type="entry name" value="IG_LIKE"/>
    <property type="match status" value="5"/>
</dbReference>
<dbReference type="Pfam" id="PF07686">
    <property type="entry name" value="V-set"/>
    <property type="match status" value="1"/>
</dbReference>
<dbReference type="InterPro" id="IPR013783">
    <property type="entry name" value="Ig-like_fold"/>
</dbReference>
<dbReference type="PANTHER" id="PTHR46013">
    <property type="entry name" value="VASCULAR CELL ADHESION MOLECULE 1"/>
    <property type="match status" value="1"/>
</dbReference>
<evidence type="ECO:0000259" key="4">
    <source>
        <dbReference type="PROSITE" id="PS50835"/>
    </source>
</evidence>
<evidence type="ECO:0000256" key="2">
    <source>
        <dbReference type="SAM" id="Phobius"/>
    </source>
</evidence>
<organism evidence="5 6">
    <name type="scientific">Astyanax mexicanus</name>
    <name type="common">Blind cave fish</name>
    <name type="synonym">Astyanax fasciatus mexicanus</name>
    <dbReference type="NCBI Taxonomy" id="7994"/>
    <lineage>
        <taxon>Eukaryota</taxon>
        <taxon>Metazoa</taxon>
        <taxon>Chordata</taxon>
        <taxon>Craniata</taxon>
        <taxon>Vertebrata</taxon>
        <taxon>Euteleostomi</taxon>
        <taxon>Actinopterygii</taxon>
        <taxon>Neopterygii</taxon>
        <taxon>Teleostei</taxon>
        <taxon>Ostariophysi</taxon>
        <taxon>Characiformes</taxon>
        <taxon>Characoidei</taxon>
        <taxon>Acestrorhamphidae</taxon>
        <taxon>Acestrorhamphinae</taxon>
        <taxon>Astyanax</taxon>
    </lineage>
</organism>
<reference evidence="5" key="1">
    <citation type="submission" date="2025-08" db="UniProtKB">
        <authorList>
            <consortium name="Ensembl"/>
        </authorList>
    </citation>
    <scope>IDENTIFICATION</scope>
</reference>
<feature type="region of interest" description="Disordered" evidence="1">
    <location>
        <begin position="685"/>
        <end position="719"/>
    </location>
</feature>
<protein>
    <recommendedName>
        <fullName evidence="4">Ig-like domain-containing protein</fullName>
    </recommendedName>
</protein>
<evidence type="ECO:0000313" key="6">
    <source>
        <dbReference type="Proteomes" id="UP000694621"/>
    </source>
</evidence>
<evidence type="ECO:0000313" key="5">
    <source>
        <dbReference type="Ensembl" id="ENSAMXP00005052208.1"/>
    </source>
</evidence>
<dbReference type="Ensembl" id="ENSAMXT00005056496.1">
    <property type="protein sequence ID" value="ENSAMXP00005052208.1"/>
    <property type="gene ID" value="ENSAMXG00005023514.1"/>
</dbReference>
<feature type="domain" description="Ig-like" evidence="4">
    <location>
        <begin position="125"/>
        <end position="191"/>
    </location>
</feature>
<feature type="signal peptide" evidence="3">
    <location>
        <begin position="1"/>
        <end position="19"/>
    </location>
</feature>